<feature type="compositionally biased region" description="Low complexity" evidence="1">
    <location>
        <begin position="162"/>
        <end position="186"/>
    </location>
</feature>
<feature type="region of interest" description="Disordered" evidence="1">
    <location>
        <begin position="481"/>
        <end position="543"/>
    </location>
</feature>
<sequence>MAQVQAVIADLASEYDRSRRFLKDLEQSLRQRPLPPRQDRIDEDADCPATNPAAAAASDGDNAPSDVEADMDTNAAAAAKSKSSSKIASKLKSMFSRSSSQKPQPAAASSGGEPPARSGTRRPSIVNIGLPGIDAAGNEDASPPSGGCPRAGPLLGRTTSFQLGSSAAGGRSGQQLGLHHSSSSNNNMSQRRASLDLYSSSASAQQAAALLASGRVSVEGAWGAPLSCGGGSGGGGGGGGSEPAPPHPARRISGVLLAHTTSLRAISVTATGGGGGDVGATGGGLLPPPLARAPSASAAASRRHHLLRCEEAGDGVGVEMNDDSSDDNEDEVVEAGDAFDARQASLSPHAVATAATAAGMRRASFTHRRPATADDMGGSEAVVSVDGGASRHPAAAGGLELRASSMRLRNSLLAGSGSASHRALAVAVVEDGGSSPQSGPQGFVAAVPGGGAAACCGSEGAATARGHTPLSGTRSFRTLQMSSQLQPHQTSPGGGGPSPAAAAMLHSHSMRARPGSMPMPSLLVQPPSAGNTPNSNRNSMSQVPHLLPDIASPQAATAASAGPGRADSGRHLCNGIYGNAAHTHAGGALSGAGPATAALRVDSSRRLSSSQAALVPTGAGGFQGTMHLI</sequence>
<feature type="compositionally biased region" description="Low complexity" evidence="1">
    <location>
        <begin position="47"/>
        <end position="66"/>
    </location>
</feature>
<keyword evidence="3" id="KW-1185">Reference proteome</keyword>
<accession>A0A835VXQ5</accession>
<dbReference type="OrthoDB" id="552884at2759"/>
<reference evidence="2" key="1">
    <citation type="journal article" date="2020" name="bioRxiv">
        <title>Comparative genomics of Chlamydomonas.</title>
        <authorList>
            <person name="Craig R.J."/>
            <person name="Hasan A.R."/>
            <person name="Ness R.W."/>
            <person name="Keightley P.D."/>
        </authorList>
    </citation>
    <scope>NUCLEOTIDE SEQUENCE</scope>
    <source>
        <strain evidence="2">SAG 7.73</strain>
    </source>
</reference>
<feature type="compositionally biased region" description="Low complexity" evidence="1">
    <location>
        <begin position="75"/>
        <end position="118"/>
    </location>
</feature>
<feature type="compositionally biased region" description="Polar residues" evidence="1">
    <location>
        <begin position="528"/>
        <end position="542"/>
    </location>
</feature>
<dbReference type="AlphaFoldDB" id="A0A835VXQ5"/>
<evidence type="ECO:0000256" key="1">
    <source>
        <dbReference type="SAM" id="MobiDB-lite"/>
    </source>
</evidence>
<feature type="region of interest" description="Disordered" evidence="1">
    <location>
        <begin position="26"/>
        <end position="188"/>
    </location>
</feature>
<proteinExistence type="predicted"/>
<dbReference type="EMBL" id="JAEHOC010000029">
    <property type="protein sequence ID" value="KAG2429733.1"/>
    <property type="molecule type" value="Genomic_DNA"/>
</dbReference>
<evidence type="ECO:0000313" key="3">
    <source>
        <dbReference type="Proteomes" id="UP000650467"/>
    </source>
</evidence>
<feature type="compositionally biased region" description="Polar residues" evidence="1">
    <location>
        <begin position="481"/>
        <end position="490"/>
    </location>
</feature>
<protein>
    <submittedName>
        <fullName evidence="2">Uncharacterized protein</fullName>
    </submittedName>
</protein>
<dbReference type="Proteomes" id="UP000650467">
    <property type="component" value="Unassembled WGS sequence"/>
</dbReference>
<evidence type="ECO:0000313" key="2">
    <source>
        <dbReference type="EMBL" id="KAG2429733.1"/>
    </source>
</evidence>
<name>A0A835VXQ5_CHLIN</name>
<gene>
    <name evidence="2" type="ORF">HXX76_010518</name>
</gene>
<comment type="caution">
    <text evidence="2">The sequence shown here is derived from an EMBL/GenBank/DDBJ whole genome shotgun (WGS) entry which is preliminary data.</text>
</comment>
<organism evidence="2 3">
    <name type="scientific">Chlamydomonas incerta</name>
    <dbReference type="NCBI Taxonomy" id="51695"/>
    <lineage>
        <taxon>Eukaryota</taxon>
        <taxon>Viridiplantae</taxon>
        <taxon>Chlorophyta</taxon>
        <taxon>core chlorophytes</taxon>
        <taxon>Chlorophyceae</taxon>
        <taxon>CS clade</taxon>
        <taxon>Chlamydomonadales</taxon>
        <taxon>Chlamydomonadaceae</taxon>
        <taxon>Chlamydomonas</taxon>
    </lineage>
</organism>